<evidence type="ECO:0000256" key="3">
    <source>
        <dbReference type="ARBA" id="ARBA00004496"/>
    </source>
</evidence>
<evidence type="ECO:0000256" key="5">
    <source>
        <dbReference type="ARBA" id="ARBA00022490"/>
    </source>
</evidence>
<sequence length="1860" mass="206385">MATLDKLMKALEALKLSKDPPSTMEDEAALSRKKKVDLCSFVADTMCSPSVKNIQNFAFHLSKSMEALLQLCDDPDSNVRMVADESLNRIIRAMMDNNVVKVHMELHKEIKKNGNVRSLRAALSRFAQLAHMIRPQKGKAYIQNLIPSLVEIAKRREELVLETLASSLPHILAALGSFTTDNNIRDLLKTFLCNLSSDMPVVRRTAATSIVSVCLNCRKPSVFLSYTLNSLIDTIIPLKDGDNTDTVLGILNCVRLLLPHLSQSSDSGLRGSFGVRRDTQDTPLSVDRFIQVYELCLHFTRHSDHNVVTTALETLHQLLLSAPAQLLNVLLSPQGLTRSRIQAQPQDSNKLSQRTLSEMSVVSSVEHLTADSPLLDTQEDTIQDSRLRQWIQNSTTSSQIDSEESDVEAGSVGEFVPVTPILVASTIERAPSLEADALIGRDTPSPEATDPPLQTQVWEIGQAVESDRVPLLYCCRRLVTGFLLPDNEQSVRVRVSVRALALQCLTQLMYIHPALFFCSIDVNNQATEGGFSHVSDVLYLASHSDHQLRGLCCILVGSFVRSALLISPSTFHQWVEGLATDKTVSLDKLMLLLVTGLQDESSVCVRHSLAGLSCCLDHLLASNDHQSAAVILPVLLRLSTNPYWLVKVKLLELLGELSFLQVHYLTDGCDFQDQALHSVMLRLLGDDDTRVRRAACDAVVRAAQHMYYPLDENGQDIVNSSTLRLADSLLTGIFDRKSDRSNSAVEGTLSRIVSSITKLLFQSFSKHFTAGCCEALCTLSVQFPPGLYTRAWHCFLARPLAESKSIPSATGLLGTVVAMLTASPLTLDLDVHSWLLVLAGNLFTGLAGLDMKVTNGDKTDKQLWSHFSDPKLASLSETLLQHLIRLLCLFVRVLEDAPANKNPTSSPVKRRTTRATSPAKLIITTVEKEGSKEEKGKFGQFAHIPHYNRLYDNLCSAYGSYKTQLECSDKLAGLLRSVLLSLGQLLEYSTLTESGRLAEEVLLYLRTAVSLEPTASVTAVQQLLRSLFGSNKIAFWEESGSVVPTSSSAMNPSPSYHDTVLRKPLSDLGVAVEDRDDLSLLQNRLQRDMGSHRKASSIVKGLMKGSERHALASYIRLFEPMVIQALKQYTVTNNVHLQVAVLSLLTQLVQLRVNYCLLDSDQIFIEFVLKQFDFLEVGQINHPEVLIPKVFEFLVHLSYEKNHSKPVISVAKVIQLCDGLMASGQDPQTHCIPALSPVVEHVFMTTSSTSAWQVKTQRDVVLSMLLRLVEYPQVLSLLARILSADSSGEECKRWSHQTADVLMPLLAQGRVRLDSAEAIGSLLSLLGSFLPRTLSPPDPVLRVLFTSQLYEVEYCSRSLGTMLAMLVYIVRRNEEDSMLARLEDLKLCVREQSDDPLNASSANLNDPPQTVFARLLLRTLLCMTTQLHTAVFCCHSDLSVPYLQYLLAHFLVTCTYLFKSNSHQLVTAGFTSLVTQTEPAAIPDLSRTVLSLRCRCPLIVVLWAQLLTSMGYQDKVFWSAVKDNCLDTHILKTKKEVCLNSEISQRGCLIAFCEYIVNKPKLIDESAVLLSKHFTHLLTLYNEGPVAEYLETCKNNPATSGLLLPAVATVCANNPQPRLVSRILDYLVSVSLDDSGSVLTVLSSLLQHPHLVLARRAAVLACSRVEYLLILEREEVIKLLDQEDLVNLLKMLTTNSRLALKHSGLVSLLNKLASTHYNLSPVCDQGRSVNTANIHTIALDKAWFLTQVRLRCCQADSAQQCSQLLSQLEYADIVCVLRCQQFNNCILQHCFTLGTQLSIQESQTQEGEQLSPLYCAARTALLQHIHHLLSQLPRAHQVYSPVGRPMYPKESKYADRLNEL</sequence>
<dbReference type="EMBL" id="GECU01035387">
    <property type="protein sequence ID" value="JAS72319.1"/>
    <property type="molecule type" value="Transcribed_RNA"/>
</dbReference>
<dbReference type="Gene3D" id="1.25.10.10">
    <property type="entry name" value="Leucine-rich Repeat Variant"/>
    <property type="match status" value="2"/>
</dbReference>
<protein>
    <recommendedName>
        <fullName evidence="9">Huntingtin</fullName>
    </recommendedName>
</protein>
<comment type="subcellular location">
    <subcellularLocation>
        <location evidence="3">Cytoplasm</location>
    </subcellularLocation>
    <subcellularLocation>
        <location evidence="2">Nucleus</location>
    </subcellularLocation>
</comment>
<feature type="non-terminal residue" evidence="8">
    <location>
        <position position="1860"/>
    </location>
</feature>
<dbReference type="InterPro" id="IPR021133">
    <property type="entry name" value="HEAT_type_2"/>
</dbReference>
<keyword evidence="6" id="KW-0539">Nucleus</keyword>
<dbReference type="InterPro" id="IPR024613">
    <property type="entry name" value="Huntingtin_N_HEAT_rpt-2"/>
</dbReference>
<dbReference type="InterPro" id="IPR048412">
    <property type="entry name" value="Htt_bridge"/>
</dbReference>
<dbReference type="GO" id="GO:0005634">
    <property type="term" value="C:nucleus"/>
    <property type="evidence" value="ECO:0007669"/>
    <property type="project" value="UniProtKB-SubCell"/>
</dbReference>
<dbReference type="Pfam" id="PF20925">
    <property type="entry name" value="Htt_bridge"/>
    <property type="match status" value="1"/>
</dbReference>
<evidence type="ECO:0008006" key="9">
    <source>
        <dbReference type="Google" id="ProtNLM"/>
    </source>
</evidence>
<evidence type="ECO:0000256" key="4">
    <source>
        <dbReference type="ARBA" id="ARBA00007153"/>
    </source>
</evidence>
<evidence type="ECO:0000256" key="7">
    <source>
        <dbReference type="PROSITE-ProRule" id="PRU00103"/>
    </source>
</evidence>
<dbReference type="GO" id="GO:0005737">
    <property type="term" value="C:cytoplasm"/>
    <property type="evidence" value="ECO:0007669"/>
    <property type="project" value="UniProtKB-SubCell"/>
</dbReference>
<dbReference type="SUPFAM" id="SSF48371">
    <property type="entry name" value="ARM repeat"/>
    <property type="match status" value="1"/>
</dbReference>
<evidence type="ECO:0000256" key="2">
    <source>
        <dbReference type="ARBA" id="ARBA00004123"/>
    </source>
</evidence>
<gene>
    <name evidence="8" type="ORF">g.27280</name>
</gene>
<dbReference type="Pfam" id="PF20926">
    <property type="entry name" value="Htt_N-HEAT_1"/>
    <property type="match status" value="1"/>
</dbReference>
<dbReference type="PANTHER" id="PTHR10170">
    <property type="entry name" value="HUNTINGTON DISEASE PROTEIN"/>
    <property type="match status" value="1"/>
</dbReference>
<dbReference type="InterPro" id="IPR028426">
    <property type="entry name" value="Huntingtin_fam"/>
</dbReference>
<proteinExistence type="inferred from homology"/>
<name>A0A1B6HCJ5_9HEMI</name>
<dbReference type="PANTHER" id="PTHR10170:SF10">
    <property type="entry name" value="HUNTINGTIN"/>
    <property type="match status" value="1"/>
</dbReference>
<comment type="function">
    <text evidence="1">May play a role in microtubule-mediated transport or vesicle function.</text>
</comment>
<accession>A0A1B6HCJ5</accession>
<evidence type="ECO:0000256" key="6">
    <source>
        <dbReference type="ARBA" id="ARBA00023242"/>
    </source>
</evidence>
<keyword evidence="5" id="KW-0963">Cytoplasm</keyword>
<comment type="similarity">
    <text evidence="4">Belongs to the huntingtin family.</text>
</comment>
<dbReference type="Pfam" id="PF12372">
    <property type="entry name" value="Htt_N-HEAT"/>
    <property type="match status" value="1"/>
</dbReference>
<dbReference type="InterPro" id="IPR011989">
    <property type="entry name" value="ARM-like"/>
</dbReference>
<dbReference type="PROSITE" id="PS50077">
    <property type="entry name" value="HEAT_REPEAT"/>
    <property type="match status" value="1"/>
</dbReference>
<dbReference type="InterPro" id="IPR016024">
    <property type="entry name" value="ARM-type_fold"/>
</dbReference>
<reference evidence="8" key="1">
    <citation type="submission" date="2015-11" db="EMBL/GenBank/DDBJ databases">
        <title>De novo transcriptome assembly of four potential Pierce s Disease insect vectors from Arizona vineyards.</title>
        <authorList>
            <person name="Tassone E.E."/>
        </authorList>
    </citation>
    <scope>NUCLEOTIDE SEQUENCE</scope>
</reference>
<organism evidence="8">
    <name type="scientific">Homalodisca liturata</name>
    <dbReference type="NCBI Taxonomy" id="320908"/>
    <lineage>
        <taxon>Eukaryota</taxon>
        <taxon>Metazoa</taxon>
        <taxon>Ecdysozoa</taxon>
        <taxon>Arthropoda</taxon>
        <taxon>Hexapoda</taxon>
        <taxon>Insecta</taxon>
        <taxon>Pterygota</taxon>
        <taxon>Neoptera</taxon>
        <taxon>Paraneoptera</taxon>
        <taxon>Hemiptera</taxon>
        <taxon>Auchenorrhyncha</taxon>
        <taxon>Membracoidea</taxon>
        <taxon>Cicadellidae</taxon>
        <taxon>Cicadellinae</taxon>
        <taxon>Proconiini</taxon>
        <taxon>Homalodisca</taxon>
    </lineage>
</organism>
<feature type="repeat" description="HEAT" evidence="7">
    <location>
        <begin position="64"/>
        <end position="101"/>
    </location>
</feature>
<dbReference type="InterPro" id="IPR048411">
    <property type="entry name" value="Htt_N_HEAT_rpt-1"/>
</dbReference>
<evidence type="ECO:0000256" key="1">
    <source>
        <dbReference type="ARBA" id="ARBA00002907"/>
    </source>
</evidence>
<evidence type="ECO:0000313" key="8">
    <source>
        <dbReference type="EMBL" id="JAS72319.1"/>
    </source>
</evidence>